<protein>
    <recommendedName>
        <fullName evidence="4">SipW-cognate class signal peptide</fullName>
    </recommendedName>
</protein>
<keyword evidence="1" id="KW-0732">Signal</keyword>
<dbReference type="Pfam" id="PF12389">
    <property type="entry name" value="Peptidase_M73"/>
    <property type="match status" value="1"/>
</dbReference>
<proteinExistence type="predicted"/>
<comment type="caution">
    <text evidence="2">The sequence shown here is derived from an EMBL/GenBank/DDBJ whole genome shotgun (WGS) entry which is preliminary data.</text>
</comment>
<evidence type="ECO:0000256" key="1">
    <source>
        <dbReference type="SAM" id="SignalP"/>
    </source>
</evidence>
<reference evidence="2 3" key="1">
    <citation type="journal article" date="2015" name="Nature">
        <title>rRNA introns, odd ribosomes, and small enigmatic genomes across a large radiation of phyla.</title>
        <authorList>
            <person name="Brown C.T."/>
            <person name="Hug L.A."/>
            <person name="Thomas B.C."/>
            <person name="Sharon I."/>
            <person name="Castelle C.J."/>
            <person name="Singh A."/>
            <person name="Wilkins M.J."/>
            <person name="Williams K.H."/>
            <person name="Banfield J.F."/>
        </authorList>
    </citation>
    <scope>NUCLEOTIDE SEQUENCE [LARGE SCALE GENOMIC DNA]</scope>
</reference>
<dbReference type="EMBL" id="LCBS01000035">
    <property type="protein sequence ID" value="KKS15752.1"/>
    <property type="molecule type" value="Genomic_DNA"/>
</dbReference>
<sequence>MKRIIASLSIITIVLLMSAGATRAYFSDTASVTGNTFSTGTLEIRVNGEPTVLGAVFDPAVPGTEYTSPVYGMQNYGPPWFGGPSNLTANTLLLNVANPSDTTSDLWNGLMVRIEVGRSSGVTWYNIYEGFLKDISDLDLFNGHWTELIPGSTQDMRYTVWVEEDGDQSELMGESLIWDFVIEGRTN</sequence>
<dbReference type="NCBIfam" id="TIGR04088">
    <property type="entry name" value="cognate_SipW"/>
    <property type="match status" value="1"/>
</dbReference>
<feature type="chain" id="PRO_5002535172" description="SipW-cognate class signal peptide" evidence="1">
    <location>
        <begin position="24"/>
        <end position="187"/>
    </location>
</feature>
<accession>A0A0G0WUI6</accession>
<organism evidence="2 3">
    <name type="scientific">candidate division WWE3 bacterium GW2011_GWB1_41_6</name>
    <dbReference type="NCBI Taxonomy" id="1619112"/>
    <lineage>
        <taxon>Bacteria</taxon>
        <taxon>Katanobacteria</taxon>
    </lineage>
</organism>
<gene>
    <name evidence="2" type="ORF">UU72_C0035G0002</name>
</gene>
<name>A0A0G0WUI6_UNCKA</name>
<dbReference type="Proteomes" id="UP000034163">
    <property type="component" value="Unassembled WGS sequence"/>
</dbReference>
<evidence type="ECO:0008006" key="4">
    <source>
        <dbReference type="Google" id="ProtNLM"/>
    </source>
</evidence>
<dbReference type="AlphaFoldDB" id="A0A0G0WUI6"/>
<dbReference type="InterPro" id="IPR022121">
    <property type="entry name" value="Peptidase_M73_camelysin"/>
</dbReference>
<evidence type="ECO:0000313" key="3">
    <source>
        <dbReference type="Proteomes" id="UP000034163"/>
    </source>
</evidence>
<dbReference type="InterPro" id="IPR023833">
    <property type="entry name" value="Signal_pept_SipW-depend-type"/>
</dbReference>
<feature type="signal peptide" evidence="1">
    <location>
        <begin position="1"/>
        <end position="23"/>
    </location>
</feature>
<evidence type="ECO:0000313" key="2">
    <source>
        <dbReference type="EMBL" id="KKS15752.1"/>
    </source>
</evidence>